<organism evidence="2 3">
    <name type="scientific">Datura stramonium</name>
    <name type="common">Jimsonweed</name>
    <name type="synonym">Common thornapple</name>
    <dbReference type="NCBI Taxonomy" id="4076"/>
    <lineage>
        <taxon>Eukaryota</taxon>
        <taxon>Viridiplantae</taxon>
        <taxon>Streptophyta</taxon>
        <taxon>Embryophyta</taxon>
        <taxon>Tracheophyta</taxon>
        <taxon>Spermatophyta</taxon>
        <taxon>Magnoliopsida</taxon>
        <taxon>eudicotyledons</taxon>
        <taxon>Gunneridae</taxon>
        <taxon>Pentapetalae</taxon>
        <taxon>asterids</taxon>
        <taxon>lamiids</taxon>
        <taxon>Solanales</taxon>
        <taxon>Solanaceae</taxon>
        <taxon>Solanoideae</taxon>
        <taxon>Datureae</taxon>
        <taxon>Datura</taxon>
    </lineage>
</organism>
<evidence type="ECO:0000256" key="1">
    <source>
        <dbReference type="SAM" id="MobiDB-lite"/>
    </source>
</evidence>
<feature type="region of interest" description="Disordered" evidence="1">
    <location>
        <begin position="1"/>
        <end position="40"/>
    </location>
</feature>
<reference evidence="2 3" key="1">
    <citation type="journal article" date="2021" name="BMC Genomics">
        <title>Datura genome reveals duplications of psychoactive alkaloid biosynthetic genes and high mutation rate following tissue culture.</title>
        <authorList>
            <person name="Rajewski A."/>
            <person name="Carter-House D."/>
            <person name="Stajich J."/>
            <person name="Litt A."/>
        </authorList>
    </citation>
    <scope>NUCLEOTIDE SEQUENCE [LARGE SCALE GENOMIC DNA]</scope>
    <source>
        <strain evidence="2">AR-01</strain>
    </source>
</reference>
<sequence>GRKKRKAESDEKDSDRQGSSGAETGSAGPSGPFERMKDDMASMRELLGGLPRPPQDGASSSAFAGGTEALQGAFESLFQAHVELRVDLEAEKKKRRWRDKFLVRMWKGMKKLLKTLAPRSKLSKVSREDAQEFSFFSGFGNKGSNGPGADSNEATD</sequence>
<gene>
    <name evidence="2" type="ORF">HAX54_011196</name>
</gene>
<evidence type="ECO:0000313" key="3">
    <source>
        <dbReference type="Proteomes" id="UP000823775"/>
    </source>
</evidence>
<dbReference type="EMBL" id="JACEIK010001633">
    <property type="protein sequence ID" value="MCD7470952.1"/>
    <property type="molecule type" value="Genomic_DNA"/>
</dbReference>
<keyword evidence="3" id="KW-1185">Reference proteome</keyword>
<feature type="region of interest" description="Disordered" evidence="1">
    <location>
        <begin position="136"/>
        <end position="156"/>
    </location>
</feature>
<comment type="caution">
    <text evidence="2">The sequence shown here is derived from an EMBL/GenBank/DDBJ whole genome shotgun (WGS) entry which is preliminary data.</text>
</comment>
<evidence type="ECO:0000313" key="2">
    <source>
        <dbReference type="EMBL" id="MCD7470952.1"/>
    </source>
</evidence>
<dbReference type="Proteomes" id="UP000823775">
    <property type="component" value="Unassembled WGS sequence"/>
</dbReference>
<accession>A0ABS8THH0</accession>
<feature type="compositionally biased region" description="Basic and acidic residues" evidence="1">
    <location>
        <begin position="7"/>
        <end position="16"/>
    </location>
</feature>
<feature type="non-terminal residue" evidence="2">
    <location>
        <position position="1"/>
    </location>
</feature>
<protein>
    <submittedName>
        <fullName evidence="2">Uncharacterized protein</fullName>
    </submittedName>
</protein>
<proteinExistence type="predicted"/>
<name>A0ABS8THH0_DATST</name>